<name>A0A2P8E3P4_9ACTN</name>
<dbReference type="Proteomes" id="UP000243528">
    <property type="component" value="Unassembled WGS sequence"/>
</dbReference>
<feature type="coiled-coil region" evidence="1">
    <location>
        <begin position="55"/>
        <end position="95"/>
    </location>
</feature>
<keyword evidence="1" id="KW-0175">Coiled coil</keyword>
<evidence type="ECO:0000313" key="3">
    <source>
        <dbReference type="Proteomes" id="UP000243528"/>
    </source>
</evidence>
<gene>
    <name evidence="2" type="ORF">CLV30_10696</name>
</gene>
<organism evidence="2 3">
    <name type="scientific">Haloactinopolyspora alba</name>
    <dbReference type="NCBI Taxonomy" id="648780"/>
    <lineage>
        <taxon>Bacteria</taxon>
        <taxon>Bacillati</taxon>
        <taxon>Actinomycetota</taxon>
        <taxon>Actinomycetes</taxon>
        <taxon>Jiangellales</taxon>
        <taxon>Jiangellaceae</taxon>
        <taxon>Haloactinopolyspora</taxon>
    </lineage>
</organism>
<accession>A0A2P8E3P4</accession>
<sequence>MTSETTPLGSVVWAIYEADLPEVRRAARLDNDRGRAYHYDDRFDPALPHHVARAGEGLEERIADLTQELAALMAVARADDEVQRAERARQKLLSAVATTSPQAVAAMADALGLDFDELEPLVGDL</sequence>
<evidence type="ECO:0000256" key="1">
    <source>
        <dbReference type="SAM" id="Coils"/>
    </source>
</evidence>
<reference evidence="2 3" key="1">
    <citation type="submission" date="2018-03" db="EMBL/GenBank/DDBJ databases">
        <title>Genomic Encyclopedia of Archaeal and Bacterial Type Strains, Phase II (KMG-II): from individual species to whole genera.</title>
        <authorList>
            <person name="Goeker M."/>
        </authorList>
    </citation>
    <scope>NUCLEOTIDE SEQUENCE [LARGE SCALE GENOMIC DNA]</scope>
    <source>
        <strain evidence="2 3">DSM 45211</strain>
    </source>
</reference>
<proteinExistence type="predicted"/>
<evidence type="ECO:0000313" key="2">
    <source>
        <dbReference type="EMBL" id="PSL04093.1"/>
    </source>
</evidence>
<protein>
    <submittedName>
        <fullName evidence="2">Uncharacterized protein</fullName>
    </submittedName>
</protein>
<comment type="caution">
    <text evidence="2">The sequence shown here is derived from an EMBL/GenBank/DDBJ whole genome shotgun (WGS) entry which is preliminary data.</text>
</comment>
<keyword evidence="3" id="KW-1185">Reference proteome</keyword>
<dbReference type="AlphaFoldDB" id="A0A2P8E3P4"/>
<dbReference type="EMBL" id="PYGE01000006">
    <property type="protein sequence ID" value="PSL04093.1"/>
    <property type="molecule type" value="Genomic_DNA"/>
</dbReference>
<dbReference type="RefSeq" id="WP_106537115.1">
    <property type="nucleotide sequence ID" value="NZ_PYGE01000006.1"/>
</dbReference>